<keyword evidence="2" id="KW-1133">Transmembrane helix</keyword>
<dbReference type="Proteomes" id="UP000835052">
    <property type="component" value="Unassembled WGS sequence"/>
</dbReference>
<feature type="transmembrane region" description="Helical" evidence="2">
    <location>
        <begin position="121"/>
        <end position="140"/>
    </location>
</feature>
<reference evidence="3" key="1">
    <citation type="submission" date="2020-10" db="EMBL/GenBank/DDBJ databases">
        <authorList>
            <person name="Kikuchi T."/>
        </authorList>
    </citation>
    <scope>NUCLEOTIDE SEQUENCE</scope>
    <source>
        <strain evidence="3">NKZ352</strain>
    </source>
</reference>
<feature type="transmembrane region" description="Helical" evidence="2">
    <location>
        <begin position="161"/>
        <end position="183"/>
    </location>
</feature>
<keyword evidence="4" id="KW-1185">Reference proteome</keyword>
<name>A0A8S1GNX0_9PELO</name>
<dbReference type="OrthoDB" id="5854119at2759"/>
<proteinExistence type="predicted"/>
<evidence type="ECO:0000313" key="3">
    <source>
        <dbReference type="EMBL" id="CAD6184946.1"/>
    </source>
</evidence>
<comment type="caution">
    <text evidence="3">The sequence shown here is derived from an EMBL/GenBank/DDBJ whole genome shotgun (WGS) entry which is preliminary data.</text>
</comment>
<dbReference type="AlphaFoldDB" id="A0A8S1GNX0"/>
<dbReference type="EMBL" id="CAJGYM010000001">
    <property type="protein sequence ID" value="CAD6184946.1"/>
    <property type="molecule type" value="Genomic_DNA"/>
</dbReference>
<feature type="transmembrane region" description="Helical" evidence="2">
    <location>
        <begin position="213"/>
        <end position="238"/>
    </location>
</feature>
<feature type="compositionally biased region" description="Polar residues" evidence="1">
    <location>
        <begin position="365"/>
        <end position="374"/>
    </location>
</feature>
<gene>
    <name evidence="3" type="ORF">CAUJ_LOCUS865</name>
</gene>
<evidence type="ECO:0000256" key="1">
    <source>
        <dbReference type="SAM" id="MobiDB-lite"/>
    </source>
</evidence>
<evidence type="ECO:0000256" key="2">
    <source>
        <dbReference type="SAM" id="Phobius"/>
    </source>
</evidence>
<evidence type="ECO:0000313" key="4">
    <source>
        <dbReference type="Proteomes" id="UP000835052"/>
    </source>
</evidence>
<protein>
    <submittedName>
        <fullName evidence="3">Uncharacterized protein</fullName>
    </submittedName>
</protein>
<accession>A0A8S1GNX0</accession>
<keyword evidence="2" id="KW-0472">Membrane</keyword>
<feature type="transmembrane region" description="Helical" evidence="2">
    <location>
        <begin position="47"/>
        <end position="64"/>
    </location>
</feature>
<keyword evidence="2" id="KW-0812">Transmembrane</keyword>
<organism evidence="3 4">
    <name type="scientific">Caenorhabditis auriculariae</name>
    <dbReference type="NCBI Taxonomy" id="2777116"/>
    <lineage>
        <taxon>Eukaryota</taxon>
        <taxon>Metazoa</taxon>
        <taxon>Ecdysozoa</taxon>
        <taxon>Nematoda</taxon>
        <taxon>Chromadorea</taxon>
        <taxon>Rhabditida</taxon>
        <taxon>Rhabditina</taxon>
        <taxon>Rhabditomorpha</taxon>
        <taxon>Rhabditoidea</taxon>
        <taxon>Rhabditidae</taxon>
        <taxon>Peloderinae</taxon>
        <taxon>Caenorhabditis</taxon>
    </lineage>
</organism>
<sequence length="396" mass="45239">MNSSFSDSISVRTTQTGVSRYSRPETGRLKRNAFYLWLFGHMHAKRLLIYSHLIVTTIAVWGLIRASTFRDDFEPVSIPGLDGRPLFWTNSRYVQDFTPDSVIVTLPGPTVVPFKDFAHNLLNFFSYFYLLSVGLSFYGLHIVEKVWFGRRPFWANYLNPAVLLIPFLVSMISFSVPLLIWSIRTLQAMALRFVHLNGQPKTGDIMDAARFCILPILISWVFYLYFLYGVTLSFVYVWKRSPVWKRRKVDSRWKKSSFGGTILWRRRNGSGNFGRGLLTRISRNGRSKEAENHEEGNVDGSPLVVSTVNEVDKNPPEAQERLLQAPPPDLSQSFKTTSWCVRHLDTVEEEIEGVSTTSSRDRAMYSSNSESSLNPHHRRYGSASTEEYGFGMGSSV</sequence>
<feature type="region of interest" description="Disordered" evidence="1">
    <location>
        <begin position="352"/>
        <end position="396"/>
    </location>
</feature>